<dbReference type="InterPro" id="IPR037873">
    <property type="entry name" value="BamE-like"/>
</dbReference>
<evidence type="ECO:0000256" key="3">
    <source>
        <dbReference type="SAM" id="SignalP"/>
    </source>
</evidence>
<accession>A0A1M6SUF4</accession>
<dbReference type="InterPro" id="IPR024221">
    <property type="entry name" value="BLIP_dom_sf"/>
</dbReference>
<evidence type="ECO:0000313" key="4">
    <source>
        <dbReference type="EMBL" id="SHK48325.1"/>
    </source>
</evidence>
<dbReference type="STRING" id="1121302.SAMN02745163_03882"/>
<feature type="compositionally biased region" description="Basic and acidic residues" evidence="2">
    <location>
        <begin position="25"/>
        <end position="41"/>
    </location>
</feature>
<reference evidence="4 5" key="1">
    <citation type="submission" date="2016-11" db="EMBL/GenBank/DDBJ databases">
        <authorList>
            <person name="Jaros S."/>
            <person name="Januszkiewicz K."/>
            <person name="Wedrychowicz H."/>
        </authorList>
    </citation>
    <scope>NUCLEOTIDE SEQUENCE [LARGE SCALE GENOMIC DNA]</scope>
    <source>
        <strain evidence="4 5">DSM 21758</strain>
    </source>
</reference>
<dbReference type="OrthoDB" id="570195at2"/>
<dbReference type="SUPFAM" id="SSF55648">
    <property type="entry name" value="beta-lactamase-inhibitor protein, BLIP"/>
    <property type="match status" value="1"/>
</dbReference>
<dbReference type="PROSITE" id="PS51257">
    <property type="entry name" value="PROKAR_LIPOPROTEIN"/>
    <property type="match status" value="1"/>
</dbReference>
<feature type="chain" id="PRO_5039143586" description="Beta-lactamase inhibitor (BLIP)" evidence="3">
    <location>
        <begin position="19"/>
        <end position="189"/>
    </location>
</feature>
<name>A0A1M6SUF4_9CLOT</name>
<dbReference type="AlphaFoldDB" id="A0A1M6SUF4"/>
<evidence type="ECO:0000256" key="2">
    <source>
        <dbReference type="SAM" id="MobiDB-lite"/>
    </source>
</evidence>
<sequence length="189" mass="20682">MKKLIISLMLVCSISTFIGCGGTASKKDTSSSNETKKEDIKKEDTKVTYENFLKISMGQSYDDVKAILGEGKETSSSEVGGIKTVMYTWNGNGISNMNITIQNNVVTGKAQVGLTKNNSDITLEKYNQVKEGMTYDQVKAIIGEGQVTSHTKIATVESIMYSYINKTGANANFTFNKGKLQLKAQFNLK</sequence>
<dbReference type="InterPro" id="IPR024418">
    <property type="entry name" value="DUF3862"/>
</dbReference>
<keyword evidence="5" id="KW-1185">Reference proteome</keyword>
<evidence type="ECO:0000256" key="1">
    <source>
        <dbReference type="ARBA" id="ARBA00022729"/>
    </source>
</evidence>
<protein>
    <recommendedName>
        <fullName evidence="6">Beta-lactamase inhibitor (BLIP)</fullName>
    </recommendedName>
</protein>
<dbReference type="Pfam" id="PF12978">
    <property type="entry name" value="DUF3862"/>
    <property type="match status" value="1"/>
</dbReference>
<dbReference type="RefSeq" id="WP_072992008.1">
    <property type="nucleotide sequence ID" value="NZ_FQZB01000018.1"/>
</dbReference>
<keyword evidence="1 3" id="KW-0732">Signal</keyword>
<feature type="signal peptide" evidence="3">
    <location>
        <begin position="1"/>
        <end position="18"/>
    </location>
</feature>
<proteinExistence type="predicted"/>
<feature type="region of interest" description="Disordered" evidence="2">
    <location>
        <begin position="22"/>
        <end position="41"/>
    </location>
</feature>
<dbReference type="Gene3D" id="3.30.1450.10">
    <property type="match status" value="2"/>
</dbReference>
<organism evidence="4 5">
    <name type="scientific">Clostridium cavendishii DSM 21758</name>
    <dbReference type="NCBI Taxonomy" id="1121302"/>
    <lineage>
        <taxon>Bacteria</taxon>
        <taxon>Bacillati</taxon>
        <taxon>Bacillota</taxon>
        <taxon>Clostridia</taxon>
        <taxon>Eubacteriales</taxon>
        <taxon>Clostridiaceae</taxon>
        <taxon>Clostridium</taxon>
    </lineage>
</organism>
<dbReference type="EMBL" id="FQZB01000018">
    <property type="protein sequence ID" value="SHK48325.1"/>
    <property type="molecule type" value="Genomic_DNA"/>
</dbReference>
<evidence type="ECO:0000313" key="5">
    <source>
        <dbReference type="Proteomes" id="UP000184310"/>
    </source>
</evidence>
<dbReference type="Proteomes" id="UP000184310">
    <property type="component" value="Unassembled WGS sequence"/>
</dbReference>
<evidence type="ECO:0008006" key="6">
    <source>
        <dbReference type="Google" id="ProtNLM"/>
    </source>
</evidence>
<gene>
    <name evidence="4" type="ORF">SAMN02745163_03882</name>
</gene>